<dbReference type="FunFam" id="2.20.100.10:FF:000002">
    <property type="entry name" value="Unc-5 netrin receptor C"/>
    <property type="match status" value="1"/>
</dbReference>
<dbReference type="PANTHER" id="PTHR22906:SF43">
    <property type="entry name" value="PROPERDIN"/>
    <property type="match status" value="1"/>
</dbReference>
<evidence type="ECO:0000256" key="1">
    <source>
        <dbReference type="ARBA" id="ARBA00004613"/>
    </source>
</evidence>
<accession>A0A3Q2YZD7</accession>
<dbReference type="FunFam" id="2.20.100.10:FF:000001">
    <property type="entry name" value="semaphorin-5A isoform X1"/>
    <property type="match status" value="3"/>
</dbReference>
<evidence type="ECO:0000256" key="5">
    <source>
        <dbReference type="ARBA" id="ARBA00023157"/>
    </source>
</evidence>
<dbReference type="AlphaFoldDB" id="A0A3Q2YZD7"/>
<evidence type="ECO:0000256" key="2">
    <source>
        <dbReference type="ARBA" id="ARBA00022525"/>
    </source>
</evidence>
<evidence type="ECO:0000256" key="4">
    <source>
        <dbReference type="ARBA" id="ARBA00022737"/>
    </source>
</evidence>
<dbReference type="Pfam" id="PF00090">
    <property type="entry name" value="TSP_1"/>
    <property type="match status" value="5"/>
</dbReference>
<dbReference type="SUPFAM" id="SSF82895">
    <property type="entry name" value="TSP-1 type 1 repeat"/>
    <property type="match status" value="5"/>
</dbReference>
<dbReference type="PROSITE" id="PS50092">
    <property type="entry name" value="TSP1"/>
    <property type="match status" value="5"/>
</dbReference>
<evidence type="ECO:0000256" key="3">
    <source>
        <dbReference type="ARBA" id="ARBA00022729"/>
    </source>
</evidence>
<evidence type="ECO:0000313" key="6">
    <source>
        <dbReference type="Ensembl" id="ENSHCOP00000024585.1"/>
    </source>
</evidence>
<dbReference type="GeneTree" id="ENSGT00940000154614"/>
<dbReference type="PANTHER" id="PTHR22906">
    <property type="entry name" value="PROPERDIN"/>
    <property type="match status" value="1"/>
</dbReference>
<dbReference type="Gene3D" id="2.20.100.10">
    <property type="entry name" value="Thrombospondin type-1 (TSP1) repeat"/>
    <property type="match status" value="5"/>
</dbReference>
<dbReference type="InterPro" id="IPR052065">
    <property type="entry name" value="Compl_asym_regulator"/>
</dbReference>
<keyword evidence="5" id="KW-1015">Disulfide bond</keyword>
<dbReference type="SMART" id="SM00209">
    <property type="entry name" value="TSP1"/>
    <property type="match status" value="5"/>
</dbReference>
<name>A0A3Q2YZD7_HIPCM</name>
<keyword evidence="4" id="KW-0677">Repeat</keyword>
<sequence>AWSLCSSECNSGVQTRERFCTSPPPQHGGRSCPGPHIQTADCNAHPCSVDCGWSSWTQWSSCSRTCDVGVRRRYRSGTNPPPEFGGRPCEGSRVGVDTCSIEPCDGGWGSWSNWTQCTKSCGGGVQSRRRYCDSPTPEGEGNYCEGLGSDSCQAGVLHCHPLPGCYVDGGWGQWAIWSSCSVSCGGGVHFRRRQCDNPSPQSGGRGCLGIGEQQRDCNTHLCTGIRACSLCSRWFSLFTHFVKLNMMSACYFLETGFLPMQFTDSQKCMLLLSETLMRMYHFVLTLDTVGPWRPWSQWSVCSVSCGGGQQSRFRMCGSSGCSGISRQSKTCNTEVCLGKSTQRKGCIGPYIESTYCQAPDCPGKRL</sequence>
<dbReference type="PRINTS" id="PR01705">
    <property type="entry name" value="TSP1REPEAT"/>
</dbReference>
<dbReference type="Proteomes" id="UP000264820">
    <property type="component" value="Unplaced"/>
</dbReference>
<comment type="subcellular location">
    <subcellularLocation>
        <location evidence="1">Secreted</location>
    </subcellularLocation>
</comment>
<proteinExistence type="predicted"/>
<evidence type="ECO:0000313" key="7">
    <source>
        <dbReference type="Proteomes" id="UP000264820"/>
    </source>
</evidence>
<keyword evidence="2" id="KW-0964">Secreted</keyword>
<reference evidence="6" key="2">
    <citation type="submission" date="2025-09" db="UniProtKB">
        <authorList>
            <consortium name="Ensembl"/>
        </authorList>
    </citation>
    <scope>IDENTIFICATION</scope>
</reference>
<organism evidence="6 7">
    <name type="scientific">Hippocampus comes</name>
    <name type="common">Tiger tail seahorse</name>
    <dbReference type="NCBI Taxonomy" id="109280"/>
    <lineage>
        <taxon>Eukaryota</taxon>
        <taxon>Metazoa</taxon>
        <taxon>Chordata</taxon>
        <taxon>Craniata</taxon>
        <taxon>Vertebrata</taxon>
        <taxon>Euteleostomi</taxon>
        <taxon>Actinopterygii</taxon>
        <taxon>Neopterygii</taxon>
        <taxon>Teleostei</taxon>
        <taxon>Neoteleostei</taxon>
        <taxon>Acanthomorphata</taxon>
        <taxon>Syngnathiaria</taxon>
        <taxon>Syngnathiformes</taxon>
        <taxon>Syngnathoidei</taxon>
        <taxon>Syngnathidae</taxon>
        <taxon>Hippocampus</taxon>
    </lineage>
</organism>
<protein>
    <submittedName>
        <fullName evidence="6">Uncharacterized protein</fullName>
    </submittedName>
</protein>
<dbReference type="InterPro" id="IPR000884">
    <property type="entry name" value="TSP1_rpt"/>
</dbReference>
<dbReference type="InterPro" id="IPR036383">
    <property type="entry name" value="TSP1_rpt_sf"/>
</dbReference>
<keyword evidence="7" id="KW-1185">Reference proteome</keyword>
<reference evidence="6" key="1">
    <citation type="submission" date="2025-08" db="UniProtKB">
        <authorList>
            <consortium name="Ensembl"/>
        </authorList>
    </citation>
    <scope>IDENTIFICATION</scope>
</reference>
<keyword evidence="3" id="KW-0732">Signal</keyword>
<dbReference type="Ensembl" id="ENSHCOT00000017935.1">
    <property type="protein sequence ID" value="ENSHCOP00000024585.1"/>
    <property type="gene ID" value="ENSHCOG00000014194.1"/>
</dbReference>